<evidence type="ECO:0000256" key="1">
    <source>
        <dbReference type="SAM" id="MobiDB-lite"/>
    </source>
</evidence>
<feature type="compositionally biased region" description="Polar residues" evidence="1">
    <location>
        <begin position="402"/>
        <end position="420"/>
    </location>
</feature>
<feature type="compositionally biased region" description="Basic and acidic residues" evidence="1">
    <location>
        <begin position="175"/>
        <end position="187"/>
    </location>
</feature>
<feature type="compositionally biased region" description="Basic and acidic residues" evidence="1">
    <location>
        <begin position="112"/>
        <end position="122"/>
    </location>
</feature>
<dbReference type="InterPro" id="IPR022793">
    <property type="entry name" value="Rrn10"/>
</dbReference>
<evidence type="ECO:0000313" key="2">
    <source>
        <dbReference type="EMBL" id="SMQ52648.1"/>
    </source>
</evidence>
<organism evidence="2 3">
    <name type="scientific">Zymoseptoria tritici (strain ST99CH_3D7)</name>
    <dbReference type="NCBI Taxonomy" id="1276538"/>
    <lineage>
        <taxon>Eukaryota</taxon>
        <taxon>Fungi</taxon>
        <taxon>Dikarya</taxon>
        <taxon>Ascomycota</taxon>
        <taxon>Pezizomycotina</taxon>
        <taxon>Dothideomycetes</taxon>
        <taxon>Dothideomycetidae</taxon>
        <taxon>Mycosphaerellales</taxon>
        <taxon>Mycosphaerellaceae</taxon>
        <taxon>Zymoseptoria</taxon>
    </lineage>
</organism>
<feature type="compositionally biased region" description="Polar residues" evidence="1">
    <location>
        <begin position="478"/>
        <end position="487"/>
    </location>
</feature>
<dbReference type="GO" id="GO:0006360">
    <property type="term" value="P:transcription by RNA polymerase I"/>
    <property type="evidence" value="ECO:0007669"/>
    <property type="project" value="InterPro"/>
</dbReference>
<evidence type="ECO:0000313" key="3">
    <source>
        <dbReference type="Proteomes" id="UP000215127"/>
    </source>
</evidence>
<reference evidence="2 3" key="1">
    <citation type="submission" date="2016-06" db="EMBL/GenBank/DDBJ databases">
        <authorList>
            <person name="Kjaerup R.B."/>
            <person name="Dalgaard T.S."/>
            <person name="Juul-Madsen H.R."/>
        </authorList>
    </citation>
    <scope>NUCLEOTIDE SEQUENCE [LARGE SCALE GENOMIC DNA]</scope>
</reference>
<name>A0A1X7RZ01_ZYMT9</name>
<accession>A0A1X7RZ01</accession>
<gene>
    <name evidence="2" type="ORF">ZT3D7_G7801</name>
</gene>
<dbReference type="AlphaFoldDB" id="A0A1X7RZ01"/>
<feature type="compositionally biased region" description="Basic and acidic residues" evidence="1">
    <location>
        <begin position="20"/>
        <end position="30"/>
    </location>
</feature>
<keyword evidence="3" id="KW-1185">Reference proteome</keyword>
<protein>
    <submittedName>
        <fullName evidence="2">Uncharacterized protein</fullName>
    </submittedName>
</protein>
<sequence>MSDEKPFIGGIPFPGADFAPVREQHDERRPISAPDPPTGSSTTARPGKLRAIRRRDEPLHLTPYRNWQDIILETTPGKEPTPFIPNAEWRRAIRQPSPVDEKPYLPISSDSEDYKPDADLQPRGRKRKSTATSARSRVTGTRNVTKVKDEHQNVKVEDPLIKEEANAIELGDQSIKSEETDSEEKYWDSTSFDSESDSEPDGVTLFDIVAGRIGHQGFIEEDEDEDPISVGDYLVARQNEVAPEEATMRPFDAHLPCRHALPDSDLLKALHRHAADFYDRVQDSEDDFQSMDETALLAMGILMEESAIEVLGETGHLTFLQQSCRDGRGRQSEDRRTEKQKIKDELGIKDESDVDIKVESDAEPAVPIVETLSKAEPAAVDIDRVKVEPGLDNVDDTRARSGVNSTNNGPKVESGSSNVDMNDIEEYQQDLQPEAQQETSQTRAPRQDMASQQGYHSDIGSWISQTFQHPQDDPIGHASSSHLPFER</sequence>
<proteinExistence type="predicted"/>
<dbReference type="STRING" id="1276538.A0A1X7RZ01"/>
<feature type="region of interest" description="Disordered" evidence="1">
    <location>
        <begin position="1"/>
        <end position="59"/>
    </location>
</feature>
<dbReference type="PANTHER" id="PTHR28054:SF1">
    <property type="entry name" value="RNA POLYMERASE I-SPECIFIC TRANSCRIPTION INITIATION FACTOR RRN10"/>
    <property type="match status" value="1"/>
</dbReference>
<dbReference type="EMBL" id="LT853698">
    <property type="protein sequence ID" value="SMQ52648.1"/>
    <property type="molecule type" value="Genomic_DNA"/>
</dbReference>
<feature type="region of interest" description="Disordered" evidence="1">
    <location>
        <begin position="391"/>
        <end position="487"/>
    </location>
</feature>
<feature type="compositionally biased region" description="Polar residues" evidence="1">
    <location>
        <begin position="130"/>
        <end position="144"/>
    </location>
</feature>
<feature type="compositionally biased region" description="Polar residues" evidence="1">
    <location>
        <begin position="429"/>
        <end position="455"/>
    </location>
</feature>
<feature type="region of interest" description="Disordered" evidence="1">
    <location>
        <begin position="75"/>
        <end position="201"/>
    </location>
</feature>
<dbReference type="Proteomes" id="UP000215127">
    <property type="component" value="Chromosome 7"/>
</dbReference>
<dbReference type="PANTHER" id="PTHR28054">
    <property type="entry name" value="RNA POLYMERASE I-SPECIFIC TRANSCRIPTION INITIATION FACTOR RRN10"/>
    <property type="match status" value="1"/>
</dbReference>
<feature type="compositionally biased region" description="Basic and acidic residues" evidence="1">
    <location>
        <begin position="146"/>
        <end position="165"/>
    </location>
</feature>